<protein>
    <submittedName>
        <fullName evidence="2">Uncharacterized protein</fullName>
    </submittedName>
</protein>
<keyword evidence="3" id="KW-1185">Reference proteome</keyword>
<dbReference type="RefSeq" id="WP_156439321.1">
    <property type="nucleotide sequence ID" value="NZ_KQ960955.1"/>
</dbReference>
<reference evidence="3" key="1">
    <citation type="submission" date="2016-01" db="EMBL/GenBank/DDBJ databases">
        <authorList>
            <person name="Mitreva M."/>
            <person name="Pepin K.H."/>
            <person name="Mihindukulasuriya K.A."/>
            <person name="Fulton R."/>
            <person name="Fronick C."/>
            <person name="O'Laughlin M."/>
            <person name="Miner T."/>
            <person name="Herter B."/>
            <person name="Rosa B.A."/>
            <person name="Cordes M."/>
            <person name="Tomlinson C."/>
            <person name="Wollam A."/>
            <person name="Palsikar V.B."/>
            <person name="Mardis E.R."/>
            <person name="Wilson R.K."/>
        </authorList>
    </citation>
    <scope>NUCLEOTIDE SEQUENCE [LARGE SCALE GENOMIC DNA]</scope>
    <source>
        <strain evidence="3">KA00182</strain>
    </source>
</reference>
<dbReference type="EMBL" id="LSDT01000050">
    <property type="protein sequence ID" value="KXB90195.1"/>
    <property type="molecule type" value="Genomic_DNA"/>
</dbReference>
<dbReference type="PATRIC" id="fig|1588748.3.peg.1461"/>
<evidence type="ECO:0000256" key="1">
    <source>
        <dbReference type="SAM" id="SignalP"/>
    </source>
</evidence>
<dbReference type="Proteomes" id="UP000070160">
    <property type="component" value="Unassembled WGS sequence"/>
</dbReference>
<comment type="caution">
    <text evidence="2">The sequence shown here is derived from an EMBL/GenBank/DDBJ whole genome shotgun (WGS) entry which is preliminary data.</text>
</comment>
<sequence length="425" mass="49105">MMKKKWIPLCMLLMGFVFPVSAAPITHVQVTVKTAQYTLPPIVQARIGASIQTVGNHVLLNQDSQTIKAQQAAYVRTLNDIVNRVLIGYTVDDISLKPGTDTQLMVRIRPWNDTVQKVTLSMDYGAVTPLGKTYIQEDIQSIEGVVDNLLLGLPIESLDWAQFTVKEVLEKKIADMLPEFYAHITIKPGKTSAVTIFFIPKLPVVRQVEANVESEHVPQLLFLQAQRNVANKYAGLEGLPIDFIKRHSMAIQEQIYKDMSEQGVIRRYKINVTPKLFVGEKTQIYLQAKTRIYDIRGLVYMDIGRTQNQYIGETVLQAHLGRKIGTQHEVFTDVQLRPGNFTWNMRLGYFCQAKRVQLGIRYETADETVHVFGNVDWQKRWQWRWDRNMTMKRNEWGFRHRMRNYLGIEYVVSSTDHWIRLLGYM</sequence>
<feature type="signal peptide" evidence="1">
    <location>
        <begin position="1"/>
        <end position="22"/>
    </location>
</feature>
<dbReference type="STRING" id="1588748.HMPREF3182_01509"/>
<name>A0A134CDB3_9FIRM</name>
<dbReference type="AlphaFoldDB" id="A0A134CDB3"/>
<feature type="chain" id="PRO_5007463391" evidence="1">
    <location>
        <begin position="23"/>
        <end position="425"/>
    </location>
</feature>
<keyword evidence="1" id="KW-0732">Signal</keyword>
<evidence type="ECO:0000313" key="3">
    <source>
        <dbReference type="Proteomes" id="UP000070160"/>
    </source>
</evidence>
<proteinExistence type="predicted"/>
<accession>A0A134CDB3</accession>
<gene>
    <name evidence="2" type="ORF">HMPREF3182_01509</name>
</gene>
<organism evidence="2 3">
    <name type="scientific">Megasphaera hutchinsoni</name>
    <dbReference type="NCBI Taxonomy" id="1588748"/>
    <lineage>
        <taxon>Bacteria</taxon>
        <taxon>Bacillati</taxon>
        <taxon>Bacillota</taxon>
        <taxon>Negativicutes</taxon>
        <taxon>Veillonellales</taxon>
        <taxon>Veillonellaceae</taxon>
        <taxon>Megasphaera</taxon>
    </lineage>
</organism>
<evidence type="ECO:0000313" key="2">
    <source>
        <dbReference type="EMBL" id="KXB90195.1"/>
    </source>
</evidence>